<keyword evidence="5" id="KW-1185">Reference proteome</keyword>
<dbReference type="InParanoid" id="F8A9H4"/>
<dbReference type="KEGG" id="tid:Thein_0234"/>
<dbReference type="GO" id="GO:0004803">
    <property type="term" value="F:transposase activity"/>
    <property type="evidence" value="ECO:0007669"/>
    <property type="project" value="InterPro"/>
</dbReference>
<organism evidence="4 5">
    <name type="scientific">Thermodesulfatator indicus (strain DSM 15286 / JCM 11887 / CIR29812)</name>
    <dbReference type="NCBI Taxonomy" id="667014"/>
    <lineage>
        <taxon>Bacteria</taxon>
        <taxon>Pseudomonadati</taxon>
        <taxon>Thermodesulfobacteriota</taxon>
        <taxon>Thermodesulfobacteria</taxon>
        <taxon>Thermodesulfobacteriales</taxon>
        <taxon>Thermodesulfatatoraceae</taxon>
        <taxon>Thermodesulfatator</taxon>
    </lineage>
</organism>
<name>F8A9H4_THEID</name>
<dbReference type="NCBIfam" id="NF033542">
    <property type="entry name" value="transpos_IS110"/>
    <property type="match status" value="1"/>
</dbReference>
<evidence type="ECO:0000313" key="5">
    <source>
        <dbReference type="Proteomes" id="UP000006793"/>
    </source>
</evidence>
<feature type="domain" description="Transposase IS116/IS110/IS902 C-terminal" evidence="2">
    <location>
        <begin position="264"/>
        <end position="347"/>
    </location>
</feature>
<accession>F8A9H4</accession>
<dbReference type="InterPro" id="IPR003346">
    <property type="entry name" value="Transposase_20"/>
</dbReference>
<dbReference type="PaxDb" id="667014-Thein_0099"/>
<gene>
    <name evidence="3" type="ordered locus">Thein_0099</name>
    <name evidence="4" type="ordered locus">Thein_0234</name>
</gene>
<dbReference type="Pfam" id="PF02371">
    <property type="entry name" value="Transposase_20"/>
    <property type="match status" value="1"/>
</dbReference>
<dbReference type="GO" id="GO:0003677">
    <property type="term" value="F:DNA binding"/>
    <property type="evidence" value="ECO:0007669"/>
    <property type="project" value="InterPro"/>
</dbReference>
<evidence type="ECO:0000313" key="4">
    <source>
        <dbReference type="EMBL" id="AEH44119.1"/>
    </source>
</evidence>
<dbReference type="GO" id="GO:0006313">
    <property type="term" value="P:DNA transposition"/>
    <property type="evidence" value="ECO:0007669"/>
    <property type="project" value="InterPro"/>
</dbReference>
<evidence type="ECO:0000259" key="1">
    <source>
        <dbReference type="Pfam" id="PF01548"/>
    </source>
</evidence>
<dbReference type="eggNOG" id="COG3547">
    <property type="taxonomic scope" value="Bacteria"/>
</dbReference>
<dbReference type="AlphaFoldDB" id="F8A9H4"/>
<reference evidence="4 5" key="2">
    <citation type="journal article" date="2012" name="Stand. Genomic Sci.">
        <title>Complete genome sequence of the thermophilic sulfate-reducing ocean bacterium Thermodesulfatator indicus type strain (CIR29812(T)).</title>
        <authorList>
            <person name="Anderson I."/>
            <person name="Saunders E."/>
            <person name="Lapidus A."/>
            <person name="Nolan M."/>
            <person name="Lucas S."/>
            <person name="Tice H."/>
            <person name="Del Rio T.G."/>
            <person name="Cheng J.F."/>
            <person name="Han C."/>
            <person name="Tapia R."/>
            <person name="Goodwin L.A."/>
            <person name="Pitluck S."/>
            <person name="Liolios K."/>
            <person name="Mavromatis K."/>
            <person name="Pagani I."/>
            <person name="Ivanova N."/>
            <person name="Mikhailova N."/>
            <person name="Pati A."/>
            <person name="Chen A."/>
            <person name="Palaniappan K."/>
            <person name="Land M."/>
            <person name="Hauser L."/>
            <person name="Jeffries C.D."/>
            <person name="Chang Y.J."/>
            <person name="Brambilla E.M."/>
            <person name="Rohde M."/>
            <person name="Spring S."/>
            <person name="Goker M."/>
            <person name="Detter J.C."/>
            <person name="Woyke T."/>
            <person name="Bristow J."/>
            <person name="Eisen J.A."/>
            <person name="Markowitz V."/>
            <person name="Hugenholtz P."/>
            <person name="Kyrpides N.C."/>
            <person name="Klenk H.P."/>
        </authorList>
    </citation>
    <scope>NUCLEOTIDE SEQUENCE [LARGE SCALE GENOMIC DNA]</scope>
    <source>
        <strain evidence="4">DSM 15286</strain>
        <strain evidence="5">DSM 15286 / JCM 11887 / CIR29812</strain>
    </source>
</reference>
<dbReference type="InterPro" id="IPR047650">
    <property type="entry name" value="Transpos_IS110"/>
</dbReference>
<sequence length="417" mass="47750">MAPEKENNQVLRIIHPICCGLDVHKRFVSACILKTLPDGSIEVEVREFETFTDDLIALREWLIEKDCPIVAMESTGVYWQPIHNILEGYVEVILVNARHIKNVPGRKTDVSDSRWLAELLRVGLLRASYIPPKQVRFWRELVRLRQKHVKTLADYKKRVQKLFESANIKLDNVVSDLFGETGRQIMRLLLETPKPSLEEVRACAKGKLKKKVEELYRSICGFFEEHHRFLLHSLLSIIETLEKEIGIMDIRIKEVMRHHEDLIERLKGIPGVSEVSARAILAEVGPDLRSFPNERALASWAGVCPGNNESGGKRISGKSPVKKHPLRSVLIEVSWAATRKKGTYYAAKYRQLRARRGPKKAIGAIAHKILKAVYFIIKEGQEYRELGANHLKQINRERLLTKIKEEAERLGYKVVAA</sequence>
<dbReference type="HOGENOM" id="CLU_036902_11_0_0"/>
<protein>
    <submittedName>
        <fullName evidence="4">Transposase IS116/IS110/IS902 family protein</fullName>
    </submittedName>
</protein>
<dbReference type="EMBL" id="CP002683">
    <property type="protein sequence ID" value="AEH43984.1"/>
    <property type="molecule type" value="Genomic_DNA"/>
</dbReference>
<dbReference type="KEGG" id="tid:Thein_0099"/>
<proteinExistence type="predicted"/>
<dbReference type="OrthoDB" id="9815354at2"/>
<dbReference type="PANTHER" id="PTHR33055:SF15">
    <property type="entry name" value="TRANSPOSASE-RELATED"/>
    <property type="match status" value="1"/>
</dbReference>
<reference evidence="5" key="1">
    <citation type="submission" date="2011-04" db="EMBL/GenBank/DDBJ databases">
        <title>The complete genome of Thermodesulfatator indicus DSM 15286.</title>
        <authorList>
            <person name="Lucas S."/>
            <person name="Copeland A."/>
            <person name="Lapidus A."/>
            <person name="Bruce D."/>
            <person name="Goodwin L."/>
            <person name="Pitluck S."/>
            <person name="Peters L."/>
            <person name="Kyrpides N."/>
            <person name="Mavromatis K."/>
            <person name="Pagani I."/>
            <person name="Ivanova N."/>
            <person name="Saunders L."/>
            <person name="Detter J.C."/>
            <person name="Tapia R."/>
            <person name="Han C."/>
            <person name="Land M."/>
            <person name="Hauser L."/>
            <person name="Markowitz V."/>
            <person name="Cheng J.-F."/>
            <person name="Hugenholtz P."/>
            <person name="Woyke T."/>
            <person name="Wu D."/>
            <person name="Spring S."/>
            <person name="Schroeder M."/>
            <person name="Brambilla E."/>
            <person name="Klenk H.-P."/>
            <person name="Eisen J.A."/>
        </authorList>
    </citation>
    <scope>NUCLEOTIDE SEQUENCE [LARGE SCALE GENOMIC DNA]</scope>
    <source>
        <strain evidence="5">DSM 15286 / JCM 11887 / CIR29812</strain>
    </source>
</reference>
<dbReference type="InterPro" id="IPR002525">
    <property type="entry name" value="Transp_IS110-like_N"/>
</dbReference>
<dbReference type="Pfam" id="PF01548">
    <property type="entry name" value="DEDD_Tnp_IS110"/>
    <property type="match status" value="1"/>
</dbReference>
<evidence type="ECO:0000259" key="2">
    <source>
        <dbReference type="Pfam" id="PF02371"/>
    </source>
</evidence>
<dbReference type="PANTHER" id="PTHR33055">
    <property type="entry name" value="TRANSPOSASE FOR INSERTION SEQUENCE ELEMENT IS1111A"/>
    <property type="match status" value="1"/>
</dbReference>
<dbReference type="RefSeq" id="WP_013906731.1">
    <property type="nucleotide sequence ID" value="NC_015681.1"/>
</dbReference>
<evidence type="ECO:0000313" key="3">
    <source>
        <dbReference type="EMBL" id="AEH43984.1"/>
    </source>
</evidence>
<dbReference type="Proteomes" id="UP000006793">
    <property type="component" value="Chromosome"/>
</dbReference>
<feature type="domain" description="Transposase IS110-like N-terminal" evidence="1">
    <location>
        <begin position="19"/>
        <end position="165"/>
    </location>
</feature>
<dbReference type="EMBL" id="CP002683">
    <property type="protein sequence ID" value="AEH44119.1"/>
    <property type="molecule type" value="Genomic_DNA"/>
</dbReference>